<dbReference type="InterPro" id="IPR050250">
    <property type="entry name" value="Macrolide_Exporter_MacB"/>
</dbReference>
<keyword evidence="5 6" id="KW-0472">Membrane</keyword>
<accession>A0ABZ0K187</accession>
<protein>
    <submittedName>
        <fullName evidence="9">ABC transporter permease</fullName>
    </submittedName>
</protein>
<feature type="transmembrane region" description="Helical" evidence="6">
    <location>
        <begin position="21"/>
        <end position="44"/>
    </location>
</feature>
<evidence type="ECO:0000256" key="5">
    <source>
        <dbReference type="ARBA" id="ARBA00023136"/>
    </source>
</evidence>
<sequence>MFFYYLDLAWRSIKKTPFLSVLMVLAISIGIGITITTLNVYQLMSENPAAERSDKLLAVQLWSQGKDTWTEFNAQLTYQDAFNLRKSPIPTRQTAMFVTGLAIQTENPDVVPLLEPVRVTDSDFFEMFSVPFIYGKAWDKSVDTEALYQVVINEALNQQLFGGENSVGKTLYLDTKPYQIVGVMQTWNPSPKYYDLTTGAFEETSKLFVPFSLAPIEEYQSWGSNHAWKRQTVDTYSQRLSSEMHWVQYWAEIQNDTQRGEYAQWLQNYVEQQQLLGRFQSPEAAAQLSNVAQWLALNEAVPEDNKILVGLSALFLLVCLVNMLGLLLAKFLKRAPEIGVRRAIGASRLQIFAQHMVEVGLIGFGGGVLGLLWAWGSLNMLSAHFKLEAALTQLDLSMWLLAPCIAICTALLAGIYPAWRICITNPSVHLKSQ</sequence>
<dbReference type="InterPro" id="IPR025857">
    <property type="entry name" value="MacB_PCD"/>
</dbReference>
<feature type="domain" description="ABC3 transporter permease C-terminal" evidence="7">
    <location>
        <begin position="311"/>
        <end position="426"/>
    </location>
</feature>
<keyword evidence="2" id="KW-1003">Cell membrane</keyword>
<evidence type="ECO:0000256" key="6">
    <source>
        <dbReference type="SAM" id="Phobius"/>
    </source>
</evidence>
<evidence type="ECO:0000313" key="9">
    <source>
        <dbReference type="EMBL" id="WOT05877.1"/>
    </source>
</evidence>
<evidence type="ECO:0000256" key="4">
    <source>
        <dbReference type="ARBA" id="ARBA00022989"/>
    </source>
</evidence>
<dbReference type="PANTHER" id="PTHR30572:SF18">
    <property type="entry name" value="ABC-TYPE MACROLIDE FAMILY EXPORT SYSTEM PERMEASE COMPONENT 2"/>
    <property type="match status" value="1"/>
</dbReference>
<dbReference type="InterPro" id="IPR003838">
    <property type="entry name" value="ABC3_permease_C"/>
</dbReference>
<reference evidence="9 10" key="1">
    <citation type="submission" date="2023-10" db="EMBL/GenBank/DDBJ databases">
        <title>Complete genome sequence of Shewanella sp. DAU334.</title>
        <authorList>
            <person name="Lee Y.-S."/>
            <person name="Jeong H.-R."/>
            <person name="Hwang E.-J."/>
            <person name="Choi Y.-L."/>
            <person name="Kim G.-D."/>
        </authorList>
    </citation>
    <scope>NUCLEOTIDE SEQUENCE [LARGE SCALE GENOMIC DNA]</scope>
    <source>
        <strain evidence="9 10">DAU334</strain>
    </source>
</reference>
<dbReference type="EMBL" id="CP136522">
    <property type="protein sequence ID" value="WOT05877.1"/>
    <property type="molecule type" value="Genomic_DNA"/>
</dbReference>
<evidence type="ECO:0000256" key="3">
    <source>
        <dbReference type="ARBA" id="ARBA00022692"/>
    </source>
</evidence>
<evidence type="ECO:0000256" key="2">
    <source>
        <dbReference type="ARBA" id="ARBA00022475"/>
    </source>
</evidence>
<feature type="transmembrane region" description="Helical" evidence="6">
    <location>
        <begin position="307"/>
        <end position="332"/>
    </location>
</feature>
<feature type="domain" description="MacB-like periplasmic core" evidence="8">
    <location>
        <begin position="20"/>
        <end position="218"/>
    </location>
</feature>
<evidence type="ECO:0000256" key="1">
    <source>
        <dbReference type="ARBA" id="ARBA00004651"/>
    </source>
</evidence>
<dbReference type="PANTHER" id="PTHR30572">
    <property type="entry name" value="MEMBRANE COMPONENT OF TRANSPORTER-RELATED"/>
    <property type="match status" value="1"/>
</dbReference>
<organism evidence="9 10">
    <name type="scientific">Shewanella youngdeokensis</name>
    <dbReference type="NCBI Taxonomy" id="2999068"/>
    <lineage>
        <taxon>Bacteria</taxon>
        <taxon>Pseudomonadati</taxon>
        <taxon>Pseudomonadota</taxon>
        <taxon>Gammaproteobacteria</taxon>
        <taxon>Alteromonadales</taxon>
        <taxon>Shewanellaceae</taxon>
        <taxon>Shewanella</taxon>
    </lineage>
</organism>
<comment type="subcellular location">
    <subcellularLocation>
        <location evidence="1">Cell membrane</location>
        <topology evidence="1">Multi-pass membrane protein</topology>
    </subcellularLocation>
</comment>
<keyword evidence="3 6" id="KW-0812">Transmembrane</keyword>
<keyword evidence="10" id="KW-1185">Reference proteome</keyword>
<feature type="transmembrane region" description="Helical" evidence="6">
    <location>
        <begin position="396"/>
        <end position="419"/>
    </location>
</feature>
<feature type="transmembrane region" description="Helical" evidence="6">
    <location>
        <begin position="352"/>
        <end position="376"/>
    </location>
</feature>
<name>A0ABZ0K187_9GAMM</name>
<dbReference type="Proteomes" id="UP001529491">
    <property type="component" value="Chromosome"/>
</dbReference>
<dbReference type="RefSeq" id="WP_310470138.1">
    <property type="nucleotide sequence ID" value="NZ_CP136522.1"/>
</dbReference>
<gene>
    <name evidence="9" type="ORF">RGE70_03335</name>
</gene>
<keyword evidence="4 6" id="KW-1133">Transmembrane helix</keyword>
<evidence type="ECO:0000259" key="8">
    <source>
        <dbReference type="Pfam" id="PF12704"/>
    </source>
</evidence>
<proteinExistence type="predicted"/>
<dbReference type="Pfam" id="PF02687">
    <property type="entry name" value="FtsX"/>
    <property type="match status" value="1"/>
</dbReference>
<evidence type="ECO:0000313" key="10">
    <source>
        <dbReference type="Proteomes" id="UP001529491"/>
    </source>
</evidence>
<evidence type="ECO:0000259" key="7">
    <source>
        <dbReference type="Pfam" id="PF02687"/>
    </source>
</evidence>
<dbReference type="Pfam" id="PF12704">
    <property type="entry name" value="MacB_PCD"/>
    <property type="match status" value="1"/>
</dbReference>